<dbReference type="OrthoDB" id="447290at2759"/>
<dbReference type="SUPFAM" id="SSF55120">
    <property type="entry name" value="Pseudouridine synthase"/>
    <property type="match status" value="1"/>
</dbReference>
<accession>A0A8T0DF21</accession>
<evidence type="ECO:0000313" key="1">
    <source>
        <dbReference type="EMBL" id="KAF8565498.1"/>
    </source>
</evidence>
<gene>
    <name evidence="1" type="ORF">P879_09477</name>
</gene>
<dbReference type="InterPro" id="IPR042214">
    <property type="entry name" value="TruD_catalytic"/>
</dbReference>
<proteinExistence type="predicted"/>
<dbReference type="AlphaFoldDB" id="A0A8T0DF21"/>
<evidence type="ECO:0008006" key="3">
    <source>
        <dbReference type="Google" id="ProtNLM"/>
    </source>
</evidence>
<comment type="caution">
    <text evidence="1">The sequence shown here is derived from an EMBL/GenBank/DDBJ whole genome shotgun (WGS) entry which is preliminary data.</text>
</comment>
<organism evidence="1 2">
    <name type="scientific">Paragonimus westermani</name>
    <dbReference type="NCBI Taxonomy" id="34504"/>
    <lineage>
        <taxon>Eukaryota</taxon>
        <taxon>Metazoa</taxon>
        <taxon>Spiralia</taxon>
        <taxon>Lophotrochozoa</taxon>
        <taxon>Platyhelminthes</taxon>
        <taxon>Trematoda</taxon>
        <taxon>Digenea</taxon>
        <taxon>Plagiorchiida</taxon>
        <taxon>Troglotremata</taxon>
        <taxon>Troglotrematidae</taxon>
        <taxon>Paragonimus</taxon>
    </lineage>
</organism>
<name>A0A8T0DF21_9TREM</name>
<dbReference type="EMBL" id="JTDF01006640">
    <property type="protein sequence ID" value="KAF8565498.1"/>
    <property type="molecule type" value="Genomic_DNA"/>
</dbReference>
<dbReference type="GO" id="GO:0001522">
    <property type="term" value="P:pseudouridine synthesis"/>
    <property type="evidence" value="ECO:0007669"/>
    <property type="project" value="InterPro"/>
</dbReference>
<dbReference type="GO" id="GO:0009982">
    <property type="term" value="F:pseudouridine synthase activity"/>
    <property type="evidence" value="ECO:0007669"/>
    <property type="project" value="InterPro"/>
</dbReference>
<dbReference type="InterPro" id="IPR020103">
    <property type="entry name" value="PsdUridine_synth_cat_dom_sf"/>
</dbReference>
<keyword evidence="2" id="KW-1185">Reference proteome</keyword>
<evidence type="ECO:0000313" key="2">
    <source>
        <dbReference type="Proteomes" id="UP000699462"/>
    </source>
</evidence>
<dbReference type="Gene3D" id="3.30.2350.20">
    <property type="entry name" value="TruD, catalytic domain"/>
    <property type="match status" value="1"/>
</dbReference>
<sequence length="75" mass="8593">MTTYTDPNVPLIESDLQLLTRTESVLTKRQPSSHETPEARSDQVEQALILQFCLPKSSYATMAIRELTKTVFERH</sequence>
<dbReference type="GO" id="GO:0003723">
    <property type="term" value="F:RNA binding"/>
    <property type="evidence" value="ECO:0007669"/>
    <property type="project" value="InterPro"/>
</dbReference>
<dbReference type="Proteomes" id="UP000699462">
    <property type="component" value="Unassembled WGS sequence"/>
</dbReference>
<protein>
    <recommendedName>
        <fullName evidence="3">TRUD domain-containing protein</fullName>
    </recommendedName>
</protein>
<reference evidence="1 2" key="1">
    <citation type="submission" date="2019-07" db="EMBL/GenBank/DDBJ databases">
        <title>Annotation for the trematode Paragonimus westermani.</title>
        <authorList>
            <person name="Choi Y.-J."/>
        </authorList>
    </citation>
    <scope>NUCLEOTIDE SEQUENCE [LARGE SCALE GENOMIC DNA]</scope>
    <source>
        <strain evidence="1">180907_Pwestermani</strain>
    </source>
</reference>